<dbReference type="InterPro" id="IPR044398">
    <property type="entry name" value="Globin-sensor_dom"/>
</dbReference>
<comment type="caution">
    <text evidence="2">The sequence shown here is derived from an EMBL/GenBank/DDBJ whole genome shotgun (WGS) entry which is preliminary data.</text>
</comment>
<evidence type="ECO:0000313" key="2">
    <source>
        <dbReference type="EMBL" id="MCW2305998.1"/>
    </source>
</evidence>
<feature type="domain" description="Globin-sensor" evidence="1">
    <location>
        <begin position="25"/>
        <end position="137"/>
    </location>
</feature>
<dbReference type="Pfam" id="PF11563">
    <property type="entry name" value="Protoglobin"/>
    <property type="match status" value="1"/>
</dbReference>
<proteinExistence type="predicted"/>
<accession>A0ABT3H6I0</accession>
<dbReference type="Gene3D" id="1.10.490.10">
    <property type="entry name" value="Globins"/>
    <property type="match status" value="1"/>
</dbReference>
<dbReference type="CDD" id="cd01068">
    <property type="entry name" value="globin_sensor"/>
    <property type="match status" value="1"/>
</dbReference>
<keyword evidence="3" id="KW-1185">Reference proteome</keyword>
<dbReference type="SUPFAM" id="SSF46458">
    <property type="entry name" value="Globin-like"/>
    <property type="match status" value="1"/>
</dbReference>
<evidence type="ECO:0000313" key="3">
    <source>
        <dbReference type="Proteomes" id="UP001209755"/>
    </source>
</evidence>
<evidence type="ECO:0000259" key="1">
    <source>
        <dbReference type="Pfam" id="PF11563"/>
    </source>
</evidence>
<reference evidence="3" key="1">
    <citation type="submission" date="2023-07" db="EMBL/GenBank/DDBJ databases">
        <title>Genome sequencing of Purple Non-Sulfur Bacteria from various extreme environments.</title>
        <authorList>
            <person name="Mayer M."/>
        </authorList>
    </citation>
    <scope>NUCLEOTIDE SEQUENCE [LARGE SCALE GENOMIC DNA]</scope>
    <source>
        <strain evidence="3">DSM 17935</strain>
    </source>
</reference>
<organism evidence="2 3">
    <name type="scientific">Rhodobium gokarnense</name>
    <dbReference type="NCBI Taxonomy" id="364296"/>
    <lineage>
        <taxon>Bacteria</taxon>
        <taxon>Pseudomonadati</taxon>
        <taxon>Pseudomonadota</taxon>
        <taxon>Alphaproteobacteria</taxon>
        <taxon>Hyphomicrobiales</taxon>
        <taxon>Rhodobiaceae</taxon>
        <taxon>Rhodobium</taxon>
    </lineage>
</organism>
<name>A0ABT3H6I0_9HYPH</name>
<dbReference type="Proteomes" id="UP001209755">
    <property type="component" value="Unassembled WGS sequence"/>
</dbReference>
<protein>
    <recommendedName>
        <fullName evidence="1">Globin-sensor domain-containing protein</fullName>
    </recommendedName>
</protein>
<dbReference type="RefSeq" id="WP_264599673.1">
    <property type="nucleotide sequence ID" value="NZ_JAOQNS010000001.1"/>
</dbReference>
<sequence>MINERMQIWTDPASIPSETRDKLWFFISRDIDTILEKFYQRIGNSNLHRILEGLDIDKLTEKQKAHWRRVLLYRVDENYDVRLRNMHAYHIKIGLTHSHYIAAYFFLMNLFQKAILKHASGPKEAYDLIVALQSIISEDITRALGVDAETGQDAGPSARTIAF</sequence>
<dbReference type="InterPro" id="IPR039379">
    <property type="entry name" value="Protoglobin_sensor_dom"/>
</dbReference>
<dbReference type="InterPro" id="IPR009050">
    <property type="entry name" value="Globin-like_sf"/>
</dbReference>
<dbReference type="EMBL" id="JAOQNS010000001">
    <property type="protein sequence ID" value="MCW2305998.1"/>
    <property type="molecule type" value="Genomic_DNA"/>
</dbReference>
<dbReference type="InterPro" id="IPR012292">
    <property type="entry name" value="Globin/Proto"/>
</dbReference>
<gene>
    <name evidence="2" type="ORF">M2319_000314</name>
</gene>